<keyword evidence="1" id="KW-0547">Nucleotide-binding</keyword>
<dbReference type="PROSITE" id="PS51421">
    <property type="entry name" value="RAS"/>
    <property type="match status" value="1"/>
</dbReference>
<evidence type="ECO:0000313" key="2">
    <source>
        <dbReference type="EMBL" id="QHU14507.1"/>
    </source>
</evidence>
<accession>A0A6C0KCQ2</accession>
<dbReference type="PROSITE" id="PS51419">
    <property type="entry name" value="RAB"/>
    <property type="match status" value="1"/>
</dbReference>
<sequence length="195" mass="21874">MPTTFHSKVVFLGSSASGKSSLCVRYMEKSFDPYRDCTIGAAFYTRLVECPPDIMKLELWDTAGQERYRALAPMYVRGADAVVIVYDITDDLSYAAAKDWHDQVEATETDVLMVLLGNKTDLEAERTVPYETALAYAQGANMPFFETSAKTGFGVSETFAKIVDKVPRRTRQPNPFPQTVRIPNYKNHSFGWCGL</sequence>
<dbReference type="SMART" id="SM00175">
    <property type="entry name" value="RAB"/>
    <property type="match status" value="1"/>
</dbReference>
<dbReference type="SUPFAM" id="SSF52540">
    <property type="entry name" value="P-loop containing nucleoside triphosphate hydrolases"/>
    <property type="match status" value="1"/>
</dbReference>
<dbReference type="SMART" id="SM00173">
    <property type="entry name" value="RAS"/>
    <property type="match status" value="1"/>
</dbReference>
<dbReference type="NCBIfam" id="TIGR00231">
    <property type="entry name" value="small_GTP"/>
    <property type="match status" value="1"/>
</dbReference>
<dbReference type="Gene3D" id="3.40.50.300">
    <property type="entry name" value="P-loop containing nucleotide triphosphate hydrolases"/>
    <property type="match status" value="1"/>
</dbReference>
<organism evidence="2">
    <name type="scientific">viral metagenome</name>
    <dbReference type="NCBI Taxonomy" id="1070528"/>
    <lineage>
        <taxon>unclassified sequences</taxon>
        <taxon>metagenomes</taxon>
        <taxon>organismal metagenomes</taxon>
    </lineage>
</organism>
<dbReference type="Pfam" id="PF00071">
    <property type="entry name" value="Ras"/>
    <property type="match status" value="1"/>
</dbReference>
<dbReference type="AlphaFoldDB" id="A0A6C0KCQ2"/>
<dbReference type="InterPro" id="IPR027417">
    <property type="entry name" value="P-loop_NTPase"/>
</dbReference>
<reference evidence="2" key="1">
    <citation type="journal article" date="2020" name="Nature">
        <title>Giant virus diversity and host interactions through global metagenomics.</title>
        <authorList>
            <person name="Schulz F."/>
            <person name="Roux S."/>
            <person name="Paez-Espino D."/>
            <person name="Jungbluth S."/>
            <person name="Walsh D.A."/>
            <person name="Denef V.J."/>
            <person name="McMahon K.D."/>
            <person name="Konstantinidis K.T."/>
            <person name="Eloe-Fadrosh E.A."/>
            <person name="Kyrpides N.C."/>
            <person name="Woyke T."/>
        </authorList>
    </citation>
    <scope>NUCLEOTIDE SEQUENCE</scope>
    <source>
        <strain evidence="2">GVMAG-S-1102113-118</strain>
    </source>
</reference>
<name>A0A6C0KCQ2_9ZZZZ</name>
<dbReference type="GO" id="GO:0003924">
    <property type="term" value="F:GTPase activity"/>
    <property type="evidence" value="ECO:0007669"/>
    <property type="project" value="InterPro"/>
</dbReference>
<dbReference type="InterPro" id="IPR005225">
    <property type="entry name" value="Small_GTP-bd"/>
</dbReference>
<dbReference type="PANTHER" id="PTHR47978">
    <property type="match status" value="1"/>
</dbReference>
<protein>
    <submittedName>
        <fullName evidence="2">Uncharacterized protein</fullName>
    </submittedName>
</protein>
<dbReference type="GO" id="GO:0005525">
    <property type="term" value="F:GTP binding"/>
    <property type="evidence" value="ECO:0007669"/>
    <property type="project" value="InterPro"/>
</dbReference>
<dbReference type="InterPro" id="IPR001806">
    <property type="entry name" value="Small_GTPase"/>
</dbReference>
<dbReference type="SMART" id="SM00174">
    <property type="entry name" value="RHO"/>
    <property type="match status" value="1"/>
</dbReference>
<evidence type="ECO:0000256" key="1">
    <source>
        <dbReference type="ARBA" id="ARBA00022741"/>
    </source>
</evidence>
<dbReference type="PRINTS" id="PR00449">
    <property type="entry name" value="RASTRNSFRMNG"/>
</dbReference>
<dbReference type="EMBL" id="MN740841">
    <property type="protein sequence ID" value="QHU14507.1"/>
    <property type="molecule type" value="Genomic_DNA"/>
</dbReference>
<proteinExistence type="predicted"/>
<dbReference type="FunFam" id="3.40.50.300:FF:000808">
    <property type="entry name" value="Small GTP-binding protein, putative"/>
    <property type="match status" value="1"/>
</dbReference>